<dbReference type="InterPro" id="IPR036597">
    <property type="entry name" value="Fido-like_dom_sf"/>
</dbReference>
<dbReference type="SUPFAM" id="SSF140931">
    <property type="entry name" value="Fic-like"/>
    <property type="match status" value="1"/>
</dbReference>
<protein>
    <submittedName>
        <fullName evidence="2">Uncharacterized protein</fullName>
    </submittedName>
</protein>
<proteinExistence type="predicted"/>
<dbReference type="AlphaFoldDB" id="A0A1Q2CRH9"/>
<feature type="region of interest" description="Disordered" evidence="1">
    <location>
        <begin position="208"/>
        <end position="234"/>
    </location>
</feature>
<dbReference type="EMBL" id="CP019606">
    <property type="protein sequence ID" value="AQP48711.1"/>
    <property type="molecule type" value="Genomic_DNA"/>
</dbReference>
<dbReference type="STRING" id="1332264.BW730_15570"/>
<dbReference type="KEGG" id="tes:BW730_15570"/>
<organism evidence="2 3">
    <name type="scientific">Tessaracoccus aquimaris</name>
    <dbReference type="NCBI Taxonomy" id="1332264"/>
    <lineage>
        <taxon>Bacteria</taxon>
        <taxon>Bacillati</taxon>
        <taxon>Actinomycetota</taxon>
        <taxon>Actinomycetes</taxon>
        <taxon>Propionibacteriales</taxon>
        <taxon>Propionibacteriaceae</taxon>
        <taxon>Tessaracoccus</taxon>
    </lineage>
</organism>
<sequence>MATRPRDASPGWSLPVGDMAWRYDSWESYFYPETINPVTGDGTLRNLYDERDPRVLARFEYIETTGRATELLRGDVAIPRTYDAEHVRAIHRHLFQDVYEWAGEYRTVDMSKQWPPELGRGYTDFLAVDRIGGFLDDLRQRVHGAEWSKMDRDEFAQAVTLSANWRGFSDAQWRPPLPRTRGGGSDALRVRKAIPIRLPGLATLTPVDPPGSIRAVSPSGAVPKPTAPLTLSCQ</sequence>
<evidence type="ECO:0000313" key="2">
    <source>
        <dbReference type="EMBL" id="AQP48711.1"/>
    </source>
</evidence>
<name>A0A1Q2CRH9_9ACTN</name>
<dbReference type="Gene3D" id="1.10.3290.10">
    <property type="entry name" value="Fido-like domain"/>
    <property type="match status" value="1"/>
</dbReference>
<gene>
    <name evidence="2" type="ORF">BW730_15570</name>
</gene>
<evidence type="ECO:0000256" key="1">
    <source>
        <dbReference type="SAM" id="MobiDB-lite"/>
    </source>
</evidence>
<accession>A0A1Q2CRH9</accession>
<evidence type="ECO:0000313" key="3">
    <source>
        <dbReference type="Proteomes" id="UP000188145"/>
    </source>
</evidence>
<dbReference type="Proteomes" id="UP000188145">
    <property type="component" value="Chromosome"/>
</dbReference>
<keyword evidence="3" id="KW-1185">Reference proteome</keyword>
<reference evidence="3" key="1">
    <citation type="submission" date="2017-02" db="EMBL/GenBank/DDBJ databases">
        <title>Tessaracoccus aquaemaris sp. nov., isolated from the intestine of a Korean rockfish, Sebastes schlegelii, in a marine aquaculture pond.</title>
        <authorList>
            <person name="Tak E.J."/>
            <person name="Bae J.-W."/>
        </authorList>
    </citation>
    <scope>NUCLEOTIDE SEQUENCE [LARGE SCALE GENOMIC DNA]</scope>
    <source>
        <strain evidence="3">NSG39</strain>
    </source>
</reference>